<sequence length="67" mass="7325">MFDKTRRRVNQAFETAAETARPNVCAYSKCGRRVVRLLTTVGTQVGGGVYCSPRCARDAAEATEATR</sequence>
<name>A0A8J3CJG4_9PSEU</name>
<dbReference type="EMBL" id="BMMK01000035">
    <property type="protein sequence ID" value="GGM75793.1"/>
    <property type="molecule type" value="Genomic_DNA"/>
</dbReference>
<reference evidence="1" key="2">
    <citation type="submission" date="2020-09" db="EMBL/GenBank/DDBJ databases">
        <authorList>
            <person name="Sun Q."/>
            <person name="Zhou Y."/>
        </authorList>
    </citation>
    <scope>NUCLEOTIDE SEQUENCE</scope>
    <source>
        <strain evidence="1">CGMCC 4.5737</strain>
    </source>
</reference>
<accession>A0A8J3CJG4</accession>
<proteinExistence type="predicted"/>
<comment type="caution">
    <text evidence="1">The sequence shown here is derived from an EMBL/GenBank/DDBJ whole genome shotgun (WGS) entry which is preliminary data.</text>
</comment>
<protein>
    <submittedName>
        <fullName evidence="1">Uncharacterized protein</fullName>
    </submittedName>
</protein>
<organism evidence="1 2">
    <name type="scientific">Longimycelium tulufanense</name>
    <dbReference type="NCBI Taxonomy" id="907463"/>
    <lineage>
        <taxon>Bacteria</taxon>
        <taxon>Bacillati</taxon>
        <taxon>Actinomycetota</taxon>
        <taxon>Actinomycetes</taxon>
        <taxon>Pseudonocardiales</taxon>
        <taxon>Pseudonocardiaceae</taxon>
        <taxon>Longimycelium</taxon>
    </lineage>
</organism>
<evidence type="ECO:0000313" key="1">
    <source>
        <dbReference type="EMBL" id="GGM75793.1"/>
    </source>
</evidence>
<reference evidence="1" key="1">
    <citation type="journal article" date="2014" name="Int. J. Syst. Evol. Microbiol.">
        <title>Complete genome sequence of Corynebacterium casei LMG S-19264T (=DSM 44701T), isolated from a smear-ripened cheese.</title>
        <authorList>
            <consortium name="US DOE Joint Genome Institute (JGI-PGF)"/>
            <person name="Walter F."/>
            <person name="Albersmeier A."/>
            <person name="Kalinowski J."/>
            <person name="Ruckert C."/>
        </authorList>
    </citation>
    <scope>NUCLEOTIDE SEQUENCE</scope>
    <source>
        <strain evidence="1">CGMCC 4.5737</strain>
    </source>
</reference>
<keyword evidence="2" id="KW-1185">Reference proteome</keyword>
<dbReference type="RefSeq" id="WP_189061159.1">
    <property type="nucleotide sequence ID" value="NZ_BMMK01000035.1"/>
</dbReference>
<gene>
    <name evidence="1" type="ORF">GCM10012275_53160</name>
</gene>
<dbReference type="AlphaFoldDB" id="A0A8J3CJG4"/>
<dbReference type="Proteomes" id="UP000637578">
    <property type="component" value="Unassembled WGS sequence"/>
</dbReference>
<evidence type="ECO:0000313" key="2">
    <source>
        <dbReference type="Proteomes" id="UP000637578"/>
    </source>
</evidence>